<dbReference type="PROSITE" id="PS50911">
    <property type="entry name" value="CHAP"/>
    <property type="match status" value="1"/>
</dbReference>
<evidence type="ECO:0000259" key="5">
    <source>
        <dbReference type="PROSITE" id="PS51782"/>
    </source>
</evidence>
<dbReference type="SUPFAM" id="SSF54001">
    <property type="entry name" value="Cysteine proteinases"/>
    <property type="match status" value="1"/>
</dbReference>
<dbReference type="AlphaFoldDB" id="A0A2A5S330"/>
<reference evidence="6 7" key="1">
    <citation type="submission" date="2014-12" db="EMBL/GenBank/DDBJ databases">
        <title>Draft genome sequences of 10 type strains of Lactococcus.</title>
        <authorList>
            <person name="Sun Z."/>
            <person name="Zhong Z."/>
            <person name="Liu W."/>
            <person name="Zhang W."/>
            <person name="Zhang H."/>
        </authorList>
    </citation>
    <scope>NUCLEOTIDE SEQUENCE [LARGE SCALE GENOMIC DNA]</scope>
    <source>
        <strain evidence="6 7">DSM 6634</strain>
    </source>
</reference>
<dbReference type="InterPro" id="IPR036779">
    <property type="entry name" value="LysM_dom_sf"/>
</dbReference>
<evidence type="ECO:0000256" key="1">
    <source>
        <dbReference type="ARBA" id="ARBA00022729"/>
    </source>
</evidence>
<evidence type="ECO:0000313" key="6">
    <source>
        <dbReference type="EMBL" id="PCS07853.1"/>
    </source>
</evidence>
<protein>
    <recommendedName>
        <fullName evidence="8">N-acetylmuramoyl-L-alanine amidase</fullName>
    </recommendedName>
</protein>
<evidence type="ECO:0008006" key="8">
    <source>
        <dbReference type="Google" id="ProtNLM"/>
    </source>
</evidence>
<comment type="caution">
    <text evidence="6">The sequence shown here is derived from an EMBL/GenBank/DDBJ whole genome shotgun (WGS) entry which is preliminary data.</text>
</comment>
<feature type="domain" description="LysM" evidence="5">
    <location>
        <begin position="40"/>
        <end position="84"/>
    </location>
</feature>
<feature type="domain" description="Peptidase C51" evidence="4">
    <location>
        <begin position="343"/>
        <end position="467"/>
    </location>
</feature>
<dbReference type="CDD" id="cd00118">
    <property type="entry name" value="LysM"/>
    <property type="match status" value="2"/>
</dbReference>
<dbReference type="SMART" id="SM00257">
    <property type="entry name" value="LysM"/>
    <property type="match status" value="2"/>
</dbReference>
<dbReference type="InterPro" id="IPR038765">
    <property type="entry name" value="Papain-like_cys_pep_sf"/>
</dbReference>
<dbReference type="Gene3D" id="1.10.530.10">
    <property type="match status" value="1"/>
</dbReference>
<dbReference type="GO" id="GO:0071555">
    <property type="term" value="P:cell wall organization"/>
    <property type="evidence" value="ECO:0007669"/>
    <property type="project" value="UniProtKB-KW"/>
</dbReference>
<dbReference type="GO" id="GO:0016787">
    <property type="term" value="F:hydrolase activity"/>
    <property type="evidence" value="ECO:0007669"/>
    <property type="project" value="UniProtKB-KW"/>
</dbReference>
<dbReference type="Proteomes" id="UP000218282">
    <property type="component" value="Unassembled WGS sequence"/>
</dbReference>
<keyword evidence="1" id="KW-0732">Signal</keyword>
<dbReference type="GO" id="GO:0008932">
    <property type="term" value="F:lytic endotransglycosylase activity"/>
    <property type="evidence" value="ECO:0007669"/>
    <property type="project" value="TreeGrafter"/>
</dbReference>
<evidence type="ECO:0000256" key="2">
    <source>
        <dbReference type="ARBA" id="ARBA00022801"/>
    </source>
</evidence>
<evidence type="ECO:0000313" key="7">
    <source>
        <dbReference type="Proteomes" id="UP000218282"/>
    </source>
</evidence>
<keyword evidence="2" id="KW-0378">Hydrolase</keyword>
<dbReference type="RefSeq" id="WP_096814124.1">
    <property type="nucleotide sequence ID" value="NZ_JXJW01000005.1"/>
</dbReference>
<dbReference type="PROSITE" id="PS51782">
    <property type="entry name" value="LYSM"/>
    <property type="match status" value="2"/>
</dbReference>
<proteinExistence type="predicted"/>
<dbReference type="PANTHER" id="PTHR33734">
    <property type="entry name" value="LYSM DOMAIN-CONTAINING GPI-ANCHORED PROTEIN 2"/>
    <property type="match status" value="1"/>
</dbReference>
<evidence type="ECO:0000256" key="3">
    <source>
        <dbReference type="ARBA" id="ARBA00023316"/>
    </source>
</evidence>
<dbReference type="Pfam" id="PF05257">
    <property type="entry name" value="CHAP"/>
    <property type="match status" value="1"/>
</dbReference>
<dbReference type="SUPFAM" id="SSF54106">
    <property type="entry name" value="LysM domain"/>
    <property type="match status" value="2"/>
</dbReference>
<name>A0A2A5S330_9LACT</name>
<dbReference type="InterPro" id="IPR018392">
    <property type="entry name" value="LysM"/>
</dbReference>
<dbReference type="InterPro" id="IPR007921">
    <property type="entry name" value="CHAP_dom"/>
</dbReference>
<sequence length="470" mass="49622">MGKHDQPSLIYTKKNAVKLALSTGTIAGAFALTTITAAADTYIVKVGDTLSGIAAKHDTSVSALSKLNNIQNIHHISINQKIETSQAEQAELPKPAEQAATVNSKSTDAPQTSVGASTPAVTYVVKTGDTLGSISSKQGVSVAEIIKQSKLQDANLIYVGQTLLIKPAVTIYVGGALSITASDLAKQAGLSETAAQHAIDIANHLMGQEGFTVQGAAGTLAVAERESGFNPEAINPSGGVAGIFQWSGWSNNINGNRWGRASEKTLSMPVQLELVSTELNSNFKNVKTLVGNATDPKQASLDWTVYYEGVALSDPQTKEKALLANAEKWYDLLKDHVTDTEADAVDVPFDVTKGAYSSTGNTYASGQCTWYVKDIFKARMGDYWGNAKDWAASAKREGLPVDHNPIANQTIAVFQPDSAGADATYGHVAVVIGVNGDSVTIKEMNSTAGIGKTNTRVIPKSAATYIHMTY</sequence>
<dbReference type="Gene3D" id="3.90.1720.10">
    <property type="entry name" value="endopeptidase domain like (from Nostoc punctiforme)"/>
    <property type="match status" value="1"/>
</dbReference>
<keyword evidence="7" id="KW-1185">Reference proteome</keyword>
<dbReference type="PANTHER" id="PTHR33734:SF22">
    <property type="entry name" value="MEMBRANE-BOUND LYTIC MUREIN TRANSGLYCOSYLASE D"/>
    <property type="match status" value="1"/>
</dbReference>
<accession>A0A2A5S330</accession>
<dbReference type="Gene3D" id="3.10.350.10">
    <property type="entry name" value="LysM domain"/>
    <property type="match status" value="2"/>
</dbReference>
<dbReference type="InterPro" id="IPR041219">
    <property type="entry name" value="Phage_lysozyme2"/>
</dbReference>
<dbReference type="Pfam" id="PF01476">
    <property type="entry name" value="LysM"/>
    <property type="match status" value="2"/>
</dbReference>
<keyword evidence="3" id="KW-0961">Cell wall biogenesis/degradation</keyword>
<feature type="domain" description="LysM" evidence="5">
    <location>
        <begin position="121"/>
        <end position="165"/>
    </location>
</feature>
<dbReference type="EMBL" id="JXJW01000005">
    <property type="protein sequence ID" value="PCS07853.1"/>
    <property type="molecule type" value="Genomic_DNA"/>
</dbReference>
<gene>
    <name evidence="6" type="ORF">RU86_GL001910</name>
</gene>
<dbReference type="Pfam" id="PF18013">
    <property type="entry name" value="Phage_lysozyme2"/>
    <property type="match status" value="1"/>
</dbReference>
<dbReference type="InterPro" id="IPR023346">
    <property type="entry name" value="Lysozyme-like_dom_sf"/>
</dbReference>
<evidence type="ECO:0000259" key="4">
    <source>
        <dbReference type="PROSITE" id="PS50911"/>
    </source>
</evidence>
<organism evidence="6 7">
    <name type="scientific">Pseudolactococcus piscium</name>
    <dbReference type="NCBI Taxonomy" id="1364"/>
    <lineage>
        <taxon>Bacteria</taxon>
        <taxon>Bacillati</taxon>
        <taxon>Bacillota</taxon>
        <taxon>Bacilli</taxon>
        <taxon>Lactobacillales</taxon>
        <taxon>Streptococcaceae</taxon>
        <taxon>Pseudolactococcus</taxon>
    </lineage>
</organism>
<dbReference type="SUPFAM" id="SSF53955">
    <property type="entry name" value="Lysozyme-like"/>
    <property type="match status" value="1"/>
</dbReference>